<evidence type="ECO:0000313" key="3">
    <source>
        <dbReference type="EMBL" id="WWF03311.1"/>
    </source>
</evidence>
<keyword evidence="4" id="KW-1185">Reference proteome</keyword>
<reference evidence="3 4" key="1">
    <citation type="submission" date="2022-09" db="EMBL/GenBank/DDBJ databases">
        <authorList>
            <person name="Giprobiosintez L."/>
        </authorList>
    </citation>
    <scope>NUCLEOTIDE SEQUENCE [LARGE SCALE GENOMIC DNA]</scope>
    <source>
        <strain evidence="4">VKPM-B-12549 (GBS-15)</strain>
    </source>
</reference>
<dbReference type="InterPro" id="IPR011836">
    <property type="entry name" value="YhdP"/>
</dbReference>
<name>A0ABZ2F833_METCP</name>
<evidence type="ECO:0000256" key="1">
    <source>
        <dbReference type="SAM" id="Phobius"/>
    </source>
</evidence>
<evidence type="ECO:0000313" key="4">
    <source>
        <dbReference type="Proteomes" id="UP001359308"/>
    </source>
</evidence>
<dbReference type="PANTHER" id="PTHR38690:SF1">
    <property type="entry name" value="PROTEASE"/>
    <property type="match status" value="1"/>
</dbReference>
<keyword evidence="1" id="KW-1133">Transmembrane helix</keyword>
<organism evidence="3 4">
    <name type="scientific">Methylococcus capsulatus</name>
    <dbReference type="NCBI Taxonomy" id="414"/>
    <lineage>
        <taxon>Bacteria</taxon>
        <taxon>Pseudomonadati</taxon>
        <taxon>Pseudomonadota</taxon>
        <taxon>Gammaproteobacteria</taxon>
        <taxon>Methylococcales</taxon>
        <taxon>Methylococcaceae</taxon>
        <taxon>Methylococcus</taxon>
    </lineage>
</organism>
<dbReference type="Pfam" id="PF13116">
    <property type="entry name" value="YhdP"/>
    <property type="match status" value="1"/>
</dbReference>
<dbReference type="InterPro" id="IPR025263">
    <property type="entry name" value="YhdP_central"/>
</dbReference>
<dbReference type="NCBIfam" id="TIGR02099">
    <property type="entry name" value="YhdP family protein"/>
    <property type="match status" value="1"/>
</dbReference>
<dbReference type="Proteomes" id="UP001359308">
    <property type="component" value="Chromosome"/>
</dbReference>
<feature type="domain" description="YhdP central" evidence="2">
    <location>
        <begin position="33"/>
        <end position="1273"/>
    </location>
</feature>
<sequence length="1283" mass="136490">MGESTDDPCRYFLAATGLLKRILRVSARAVRYGALAALLGLAAGSALFRLWLVPGIDAFKGQLEQRIGRLGGENIRIGQISAALWTGTLELVLRDVSVLDDMGAEALRFAEIRFGIAAMASLMARDLRVAWLELRGTPLSLRRLADGSLGIVGLHAIETIPDWLRTLGSFRIRDCRIDWQDLQRGGARLELGEVDLLLITRGDRHRLSMKLKPPAALADTVRVGFDLRGDLFESITLSGRLYADAKDLALTALNDELPPGLRLGSGLADVRAWAELAAGRIESLAARVGGRDVHIERLAGGYGNAPGLALAAIAGDVFWHREAGGWRMNAQGLKVVSAGHEWPLSRLALAVTRGSDARIASAFAIADTVALDDLQPLWPMLGLPGPAPGGRVEALRFGYESAGSPRFGFCARFGGVALPARDGLPGAAGLDGRICGSDERGLAVIRMQNGVLDLASMLAEPIRVQRGGMAVAWQRTGEGWAVRADRARLETGDWSLSAAFGLSRKAGQGLRVDLRAETGAADIPRLKRYFPAKAFPLLGRWLGQSLEHGRLDGARLRFEGPLAAFPFRNGEGMFQAEVGFSGVRLRYDPAWPALEDAAGTVRFSGSGMEIAAAGGRLAGGEIRGARAKVADLAKDAVIGIEGRVSATVAQCLEFFRTTPLRPVADKVDAVMTVEGDVLLDLAMKVPMESKAPPFKLDGTARLSRTRVELTGLAEPVEKIDGELGFTEDGLVSGRLQGQWLHKAVAGRARRSGDGLDVDVSGQFPVATFRDRFPNPLWRHLAGAIPLTVSVRLPVAKEPDDGVPLSLSSDLVGTKVILPAPLGKAQGERRMFRLDTRLGEAATRIDLSYGADVAARLDLGGGDYRLKGVQLAVGTGLPKSADGPGLRVVVRSPSLDLAPWADVFVAGDPGREGIGMDVKALDVQVGQLLWDGKAKGSVVVQAVGRAGGLRGMIDSAYVKGGFDADIVAGRLSNIKADLDFVKLSRLDEKAVASTDSWLDTLHPGNFPSLRLVGRHVLWHGFDVGRLQAEVDSQARGIVLRSASLRSDNHELVVERGEWTRQGGTDRTHIAGKLKVKDSGMLAAELGYPEFVRDTPADVDYTLTWAETPFGVSSANLAGTVDMKLGKGALLKVDVGIGRFLGLFNVDALWRRLSLDFSDLFGAGMAYDGIAGKLDIAHGRAETKGFVIDGVAAKIVIDGGVKLATREVDQVVTVIPNTNIALPVAGVLMGGPLGPAVGAAVGAGVFVADKMMNGQVERLTQTRYLVRGSLDNPVITKASGDTSRE</sequence>
<keyword evidence="1" id="KW-0812">Transmembrane</keyword>
<evidence type="ECO:0000259" key="2">
    <source>
        <dbReference type="Pfam" id="PF13116"/>
    </source>
</evidence>
<protein>
    <submittedName>
        <fullName evidence="3">YhdP family protein</fullName>
    </submittedName>
</protein>
<dbReference type="RefSeq" id="WP_338457670.1">
    <property type="nucleotide sequence ID" value="NZ_CP104311.1"/>
</dbReference>
<accession>A0ABZ2F833</accession>
<dbReference type="EMBL" id="CP104311">
    <property type="protein sequence ID" value="WWF03311.1"/>
    <property type="molecule type" value="Genomic_DNA"/>
</dbReference>
<gene>
    <name evidence="3" type="ORF">N4J17_06740</name>
</gene>
<proteinExistence type="predicted"/>
<feature type="transmembrane region" description="Helical" evidence="1">
    <location>
        <begin position="29"/>
        <end position="52"/>
    </location>
</feature>
<dbReference type="PANTHER" id="PTHR38690">
    <property type="entry name" value="PROTEASE-RELATED"/>
    <property type="match status" value="1"/>
</dbReference>
<keyword evidence="1" id="KW-0472">Membrane</keyword>